<evidence type="ECO:0008006" key="2">
    <source>
        <dbReference type="Google" id="ProtNLM"/>
    </source>
</evidence>
<reference evidence="1" key="1">
    <citation type="journal article" date="2024" name="bioRxiv">
        <title>The salivary virome during childhood dental caries.</title>
        <authorList>
            <person name="Tang J."/>
            <person name="Baker J.L."/>
        </authorList>
    </citation>
    <scope>NUCLEOTIDE SEQUENCE</scope>
    <source>
        <strain evidence="1">11_unbinned_2</strain>
    </source>
</reference>
<sequence length="64" mass="6718">MLRFTHLASPSLPIAARTFAVASSMSTRVSAAPLAATRLCRSHASRIIISAWCAGTSVMGRTSL</sequence>
<evidence type="ECO:0000313" key="1">
    <source>
        <dbReference type="EMBL" id="XCI65000.1"/>
    </source>
</evidence>
<name>A0AAU8HXG4_9CAUD</name>
<dbReference type="EMBL" id="PP870127">
    <property type="protein sequence ID" value="XCI65000.1"/>
    <property type="molecule type" value="Genomic_DNA"/>
</dbReference>
<accession>A0AAU8HXG4</accession>
<protein>
    <recommendedName>
        <fullName evidence="2">Secreted protein</fullName>
    </recommendedName>
</protein>
<proteinExistence type="predicted"/>
<organism evidence="1">
    <name type="scientific">Decurrovirus sp</name>
    <dbReference type="NCBI Taxonomy" id="2832697"/>
    <lineage>
        <taxon>Viruses</taxon>
        <taxon>Duplodnaviria</taxon>
        <taxon>Heunggongvirae</taxon>
        <taxon>Uroviricota</taxon>
        <taxon>Caudoviricetes</taxon>
        <taxon>Decurrovirus</taxon>
    </lineage>
</organism>